<name>A0A834WJE5_9FABA</name>
<evidence type="ECO:0000313" key="1">
    <source>
        <dbReference type="EMBL" id="KAF7825082.1"/>
    </source>
</evidence>
<organism evidence="1 2">
    <name type="scientific">Senna tora</name>
    <dbReference type="NCBI Taxonomy" id="362788"/>
    <lineage>
        <taxon>Eukaryota</taxon>
        <taxon>Viridiplantae</taxon>
        <taxon>Streptophyta</taxon>
        <taxon>Embryophyta</taxon>
        <taxon>Tracheophyta</taxon>
        <taxon>Spermatophyta</taxon>
        <taxon>Magnoliopsida</taxon>
        <taxon>eudicotyledons</taxon>
        <taxon>Gunneridae</taxon>
        <taxon>Pentapetalae</taxon>
        <taxon>rosids</taxon>
        <taxon>fabids</taxon>
        <taxon>Fabales</taxon>
        <taxon>Fabaceae</taxon>
        <taxon>Caesalpinioideae</taxon>
        <taxon>Cassia clade</taxon>
        <taxon>Senna</taxon>
    </lineage>
</organism>
<evidence type="ECO:0000313" key="2">
    <source>
        <dbReference type="Proteomes" id="UP000634136"/>
    </source>
</evidence>
<protein>
    <submittedName>
        <fullName evidence="1">Uncharacterized protein</fullName>
    </submittedName>
</protein>
<keyword evidence="2" id="KW-1185">Reference proteome</keyword>
<gene>
    <name evidence="1" type="ORF">G2W53_016246</name>
</gene>
<dbReference type="AlphaFoldDB" id="A0A834WJE5"/>
<accession>A0A834WJE5</accession>
<reference evidence="1" key="1">
    <citation type="submission" date="2020-09" db="EMBL/GenBank/DDBJ databases">
        <title>Genome-Enabled Discovery of Anthraquinone Biosynthesis in Senna tora.</title>
        <authorList>
            <person name="Kang S.-H."/>
            <person name="Pandey R.P."/>
            <person name="Lee C.-M."/>
            <person name="Sim J.-S."/>
            <person name="Jeong J.-T."/>
            <person name="Choi B.-S."/>
            <person name="Jung M."/>
            <person name="Ginzburg D."/>
            <person name="Zhao K."/>
            <person name="Won S.Y."/>
            <person name="Oh T.-J."/>
            <person name="Yu Y."/>
            <person name="Kim N.-H."/>
            <person name="Lee O.R."/>
            <person name="Lee T.-H."/>
            <person name="Bashyal P."/>
            <person name="Kim T.-S."/>
            <person name="Lee W.-H."/>
            <person name="Kawkins C."/>
            <person name="Kim C.-K."/>
            <person name="Kim J.S."/>
            <person name="Ahn B.O."/>
            <person name="Rhee S.Y."/>
            <person name="Sohng J.K."/>
        </authorList>
    </citation>
    <scope>NUCLEOTIDE SEQUENCE</scope>
    <source>
        <tissue evidence="1">Leaf</tissue>
    </source>
</reference>
<proteinExistence type="predicted"/>
<dbReference type="EMBL" id="JAAIUW010000006">
    <property type="protein sequence ID" value="KAF7825082.1"/>
    <property type="molecule type" value="Genomic_DNA"/>
</dbReference>
<comment type="caution">
    <text evidence="1">The sequence shown here is derived from an EMBL/GenBank/DDBJ whole genome shotgun (WGS) entry which is preliminary data.</text>
</comment>
<dbReference type="Proteomes" id="UP000634136">
    <property type="component" value="Unassembled WGS sequence"/>
</dbReference>
<sequence>MDPGSLGANLTEHGVPRQMWFMNAIEEIVK</sequence>